<reference evidence="2" key="1">
    <citation type="submission" date="2017-05" db="EMBL/GenBank/DDBJ databases">
        <title>Complete and WGS of Bordetella genogroups.</title>
        <authorList>
            <person name="Spilker T."/>
            <person name="Lipuma J."/>
        </authorList>
    </citation>
    <scope>NUCLEOTIDE SEQUENCE [LARGE SCALE GENOMIC DNA]</scope>
    <source>
        <strain evidence="2">AU8856</strain>
    </source>
</reference>
<sequence length="309" mass="35469">MFIDKVNSVLEMSTLDSSKCIDTLWRQTWDKPLYADQFAYIASDLIDKLRAMTPSPLDNFRCLPPEPNLFKGLKRYTVKHRRLLALGAAWNLIFERHIATAKIIEARLRIQRSYQVVDFARQEMGAPGYLPAVREASFFDAVTAVKGFGQITALHISTDLGYPVYKPDRWLLRFAATDPSVRVAIENKLPVGTTLDHVTQSYLERHLELVMFAVDSLTEAFALSPQPQEIVDLEPGFRYHRFVDLMLAKFGMTPEKQFGIEISGKDLLLRDLARAQDYPQLFFIAQEMDRAIKAKMQKRRAKRQTQLPT</sequence>
<evidence type="ECO:0000313" key="2">
    <source>
        <dbReference type="Proteomes" id="UP000215767"/>
    </source>
</evidence>
<accession>A0A261UMT7</accession>
<dbReference type="AlphaFoldDB" id="A0A261UMT7"/>
<protein>
    <submittedName>
        <fullName evidence="1">Uncharacterized protein</fullName>
    </submittedName>
</protein>
<organism evidence="1 2">
    <name type="scientific">Bordetella genomosp. 11</name>
    <dbReference type="NCBI Taxonomy" id="1416808"/>
    <lineage>
        <taxon>Bacteria</taxon>
        <taxon>Pseudomonadati</taxon>
        <taxon>Pseudomonadota</taxon>
        <taxon>Betaproteobacteria</taxon>
        <taxon>Burkholderiales</taxon>
        <taxon>Alcaligenaceae</taxon>
        <taxon>Bordetella</taxon>
    </lineage>
</organism>
<proteinExistence type="predicted"/>
<dbReference type="OrthoDB" id="9154496at2"/>
<dbReference type="EMBL" id="NEVS01000004">
    <property type="protein sequence ID" value="OZI63208.1"/>
    <property type="molecule type" value="Genomic_DNA"/>
</dbReference>
<evidence type="ECO:0000313" key="1">
    <source>
        <dbReference type="EMBL" id="OZI63208.1"/>
    </source>
</evidence>
<dbReference type="RefSeq" id="WP_094844463.1">
    <property type="nucleotide sequence ID" value="NZ_NEVS01000004.1"/>
</dbReference>
<comment type="caution">
    <text evidence="1">The sequence shown here is derived from an EMBL/GenBank/DDBJ whole genome shotgun (WGS) entry which is preliminary data.</text>
</comment>
<gene>
    <name evidence="1" type="ORF">CAL28_29435</name>
</gene>
<keyword evidence="2" id="KW-1185">Reference proteome</keyword>
<name>A0A261UMT7_9BORD</name>
<dbReference type="Proteomes" id="UP000215767">
    <property type="component" value="Unassembled WGS sequence"/>
</dbReference>